<evidence type="ECO:0000256" key="4">
    <source>
        <dbReference type="ARBA" id="ARBA00022475"/>
    </source>
</evidence>
<dbReference type="EMBL" id="CP001720">
    <property type="protein sequence ID" value="ACV62214.1"/>
    <property type="molecule type" value="Genomic_DNA"/>
</dbReference>
<accession>C8W6C5</accession>
<dbReference type="Pfam" id="PF02518">
    <property type="entry name" value="HATPase_c"/>
    <property type="match status" value="1"/>
</dbReference>
<dbReference type="CDD" id="cd06225">
    <property type="entry name" value="HAMP"/>
    <property type="match status" value="1"/>
</dbReference>
<evidence type="ECO:0000256" key="2">
    <source>
        <dbReference type="ARBA" id="ARBA00004651"/>
    </source>
</evidence>
<dbReference type="CDD" id="cd00082">
    <property type="entry name" value="HisKA"/>
    <property type="match status" value="1"/>
</dbReference>
<comment type="subcellular location">
    <subcellularLocation>
        <location evidence="2">Cell membrane</location>
        <topology evidence="2">Multi-pass membrane protein</topology>
    </subcellularLocation>
</comment>
<dbReference type="InterPro" id="IPR003594">
    <property type="entry name" value="HATPase_dom"/>
</dbReference>
<reference evidence="17 18" key="1">
    <citation type="journal article" date="2009" name="Stand. Genomic Sci.">
        <title>Complete genome sequence of Desulfotomaculum acetoxidans type strain (5575).</title>
        <authorList>
            <person name="Spring S."/>
            <person name="Lapidus A."/>
            <person name="Schroder M."/>
            <person name="Gleim D."/>
            <person name="Sims D."/>
            <person name="Meincke L."/>
            <person name="Glavina Del Rio T."/>
            <person name="Tice H."/>
            <person name="Copeland A."/>
            <person name="Cheng J.F."/>
            <person name="Lucas S."/>
            <person name="Chen F."/>
            <person name="Nolan M."/>
            <person name="Bruce D."/>
            <person name="Goodwin L."/>
            <person name="Pitluck S."/>
            <person name="Ivanova N."/>
            <person name="Mavromatis K."/>
            <person name="Mikhailova N."/>
            <person name="Pati A."/>
            <person name="Chen A."/>
            <person name="Palaniappan K."/>
            <person name="Land M."/>
            <person name="Hauser L."/>
            <person name="Chang Y.J."/>
            <person name="Jeffries C.D."/>
            <person name="Chain P."/>
            <person name="Saunders E."/>
            <person name="Brettin T."/>
            <person name="Detter J.C."/>
            <person name="Goker M."/>
            <person name="Bristow J."/>
            <person name="Eisen J.A."/>
            <person name="Markowitz V."/>
            <person name="Hugenholtz P."/>
            <person name="Kyrpides N.C."/>
            <person name="Klenk H.P."/>
            <person name="Han C."/>
        </authorList>
    </citation>
    <scope>NUCLEOTIDE SEQUENCE [LARGE SCALE GENOMIC DNA]</scope>
    <source>
        <strain evidence="18">ATCC 49208 / DSM 771 / VKM B-1644</strain>
    </source>
</reference>
<evidence type="ECO:0000256" key="7">
    <source>
        <dbReference type="ARBA" id="ARBA00022692"/>
    </source>
</evidence>
<dbReference type="PANTHER" id="PTHR45528">
    <property type="entry name" value="SENSOR HISTIDINE KINASE CPXA"/>
    <property type="match status" value="1"/>
</dbReference>
<feature type="transmembrane region" description="Helical" evidence="14">
    <location>
        <begin position="253"/>
        <end position="275"/>
    </location>
</feature>
<keyword evidence="11 14" id="KW-1133">Transmembrane helix</keyword>
<dbReference type="InterPro" id="IPR005467">
    <property type="entry name" value="His_kinase_dom"/>
</dbReference>
<keyword evidence="10" id="KW-0067">ATP-binding</keyword>
<dbReference type="KEGG" id="dae:Dtox_1337"/>
<dbReference type="Pfam" id="PF00672">
    <property type="entry name" value="HAMP"/>
    <property type="match status" value="1"/>
</dbReference>
<dbReference type="EC" id="2.7.13.3" evidence="3"/>
<feature type="transmembrane region" description="Helical" evidence="14">
    <location>
        <begin position="296"/>
        <end position="317"/>
    </location>
</feature>
<evidence type="ECO:0000256" key="1">
    <source>
        <dbReference type="ARBA" id="ARBA00000085"/>
    </source>
</evidence>
<dbReference type="PROSITE" id="PS50109">
    <property type="entry name" value="HIS_KIN"/>
    <property type="match status" value="1"/>
</dbReference>
<dbReference type="SMART" id="SM00388">
    <property type="entry name" value="HisKA"/>
    <property type="match status" value="1"/>
</dbReference>
<feature type="domain" description="HAMP" evidence="16">
    <location>
        <begin position="411"/>
        <end position="463"/>
    </location>
</feature>
<dbReference type="SUPFAM" id="SSF47384">
    <property type="entry name" value="Homodimeric domain of signal transducing histidine kinase"/>
    <property type="match status" value="1"/>
</dbReference>
<evidence type="ECO:0000256" key="12">
    <source>
        <dbReference type="ARBA" id="ARBA00023012"/>
    </source>
</evidence>
<evidence type="ECO:0000256" key="8">
    <source>
        <dbReference type="ARBA" id="ARBA00022741"/>
    </source>
</evidence>
<evidence type="ECO:0000259" key="16">
    <source>
        <dbReference type="PROSITE" id="PS50885"/>
    </source>
</evidence>
<dbReference type="Gene3D" id="1.10.287.130">
    <property type="match status" value="1"/>
</dbReference>
<dbReference type="AlphaFoldDB" id="C8W6C5"/>
<dbReference type="STRING" id="485916.Dtox_1337"/>
<keyword evidence="18" id="KW-1185">Reference proteome</keyword>
<comment type="catalytic activity">
    <reaction evidence="1">
        <text>ATP + protein L-histidine = ADP + protein N-phospho-L-histidine.</text>
        <dbReference type="EC" id="2.7.13.3"/>
    </reaction>
</comment>
<evidence type="ECO:0000256" key="11">
    <source>
        <dbReference type="ARBA" id="ARBA00022989"/>
    </source>
</evidence>
<dbReference type="InterPro" id="IPR036097">
    <property type="entry name" value="HisK_dim/P_sf"/>
</dbReference>
<dbReference type="Pfam" id="PF00512">
    <property type="entry name" value="HisKA"/>
    <property type="match status" value="1"/>
</dbReference>
<dbReference type="SUPFAM" id="SSF55874">
    <property type="entry name" value="ATPase domain of HSP90 chaperone/DNA topoisomerase II/histidine kinase"/>
    <property type="match status" value="1"/>
</dbReference>
<dbReference type="Gene3D" id="6.10.340.10">
    <property type="match status" value="1"/>
</dbReference>
<dbReference type="HOGENOM" id="CLU_000445_73_0_9"/>
<evidence type="ECO:0000256" key="9">
    <source>
        <dbReference type="ARBA" id="ARBA00022777"/>
    </source>
</evidence>
<dbReference type="InterPro" id="IPR003660">
    <property type="entry name" value="HAMP_dom"/>
</dbReference>
<keyword evidence="9 17" id="KW-0418">Kinase</keyword>
<dbReference type="FunFam" id="1.10.287.130:FF:000001">
    <property type="entry name" value="Two-component sensor histidine kinase"/>
    <property type="match status" value="1"/>
</dbReference>
<dbReference type="PANTHER" id="PTHR45528:SF1">
    <property type="entry name" value="SENSOR HISTIDINE KINASE CPXA"/>
    <property type="match status" value="1"/>
</dbReference>
<dbReference type="SMART" id="SM00304">
    <property type="entry name" value="HAMP"/>
    <property type="match status" value="1"/>
</dbReference>
<dbReference type="GO" id="GO:0005886">
    <property type="term" value="C:plasma membrane"/>
    <property type="evidence" value="ECO:0007669"/>
    <property type="project" value="UniProtKB-SubCell"/>
</dbReference>
<dbReference type="RefSeq" id="WP_015756929.1">
    <property type="nucleotide sequence ID" value="NC_013216.1"/>
</dbReference>
<evidence type="ECO:0000313" key="17">
    <source>
        <dbReference type="EMBL" id="ACV62214.1"/>
    </source>
</evidence>
<evidence type="ECO:0000256" key="3">
    <source>
        <dbReference type="ARBA" id="ARBA00012438"/>
    </source>
</evidence>
<feature type="transmembrane region" description="Helical" evidence="14">
    <location>
        <begin position="381"/>
        <end position="411"/>
    </location>
</feature>
<dbReference type="GO" id="GO:0000155">
    <property type="term" value="F:phosphorelay sensor kinase activity"/>
    <property type="evidence" value="ECO:0007669"/>
    <property type="project" value="InterPro"/>
</dbReference>
<keyword evidence="12" id="KW-0902">Two-component regulatory system</keyword>
<evidence type="ECO:0000256" key="13">
    <source>
        <dbReference type="ARBA" id="ARBA00023136"/>
    </source>
</evidence>
<dbReference type="SMART" id="SM00387">
    <property type="entry name" value="HATPase_c"/>
    <property type="match status" value="1"/>
</dbReference>
<dbReference type="OrthoDB" id="9792991at2"/>
<dbReference type="PROSITE" id="PS50885">
    <property type="entry name" value="HAMP"/>
    <property type="match status" value="1"/>
</dbReference>
<evidence type="ECO:0000313" key="18">
    <source>
        <dbReference type="Proteomes" id="UP000002217"/>
    </source>
</evidence>
<name>C8W6C5_DESAS</name>
<proteinExistence type="predicted"/>
<evidence type="ECO:0000256" key="10">
    <source>
        <dbReference type="ARBA" id="ARBA00022840"/>
    </source>
</evidence>
<dbReference type="InterPro" id="IPR036890">
    <property type="entry name" value="HATPase_C_sf"/>
</dbReference>
<feature type="transmembrane region" description="Helical" evidence="14">
    <location>
        <begin position="323"/>
        <end position="343"/>
    </location>
</feature>
<evidence type="ECO:0000256" key="6">
    <source>
        <dbReference type="ARBA" id="ARBA00022679"/>
    </source>
</evidence>
<keyword evidence="13 14" id="KW-0472">Membrane</keyword>
<sequence length="694" mass="79543">MDTKLKNYSHLITTKTIVFILVILCFTGFITAFVNIAVLNDGDFGIVYEDNYYLSRSYMRESENILNDLTRLIGEYKNEEQILNGGTVTEDEMRREEEKLFSEFQYNFRSYNPNLNEEENYKKFKEVYADKLTQARDRVIKNDLREYNLLLQRLKEHKGVLYYASNGVNVYTNSTELKKEHFKSYPSFIIFDKYEKEFYPTELKDNQYLYQFTNIVNDFDPASNVIYIAYTKEFLDPSIKEWKEDKVTATNSLYRLAGFLLGLALSFVYLILVVGRKSFKDQEVQLNVADRLYNDINLLLCIGLIILWVGLLSAVNSQNIHRMIIPVTIPVAAVGLVLVLSLVRHFKNKTIIKHTLVYSILYKVFKFARDVYDSGSVGVKIVLIVVAYPALVAMTFFMFPVTLGIAAWFAFKQIKSFNAIKEGVERIKGGDIHHTIDVDGSGEFRRLAANINSITQGLKSAVHNELKSERLKTELITNVSHDIRTPLTSIITYVDLLKKEKNPSKVEKYIEVLDQKSQRLKILTDDLFEAAKASSGNIPVNLERIDIVSLLNQGLGELNDKIEVLDLEFKINYPQKNIYISADGKLLWRSIENLISNIFKYALKGSRVYIDIEDLGNEILLTIKNISAYELNISADELMERFKRGDESRSSQGSGLGLSIAKSLIDIQGGKFDVQVDGDLFKAMIYMPIRKSNE</sequence>
<keyword evidence="5" id="KW-0597">Phosphoprotein</keyword>
<gene>
    <name evidence="17" type="ordered locus">Dtox_1337</name>
</gene>
<evidence type="ECO:0000256" key="14">
    <source>
        <dbReference type="SAM" id="Phobius"/>
    </source>
</evidence>
<evidence type="ECO:0000259" key="15">
    <source>
        <dbReference type="PROSITE" id="PS50109"/>
    </source>
</evidence>
<dbReference type="eggNOG" id="COG2205">
    <property type="taxonomic scope" value="Bacteria"/>
</dbReference>
<dbReference type="InterPro" id="IPR003661">
    <property type="entry name" value="HisK_dim/P_dom"/>
</dbReference>
<keyword evidence="8" id="KW-0547">Nucleotide-binding</keyword>
<organism evidence="17 18">
    <name type="scientific">Desulfofarcimen acetoxidans (strain ATCC 49208 / DSM 771 / KCTC 5769 / VKM B-1644 / 5575)</name>
    <name type="common">Desulfotomaculum acetoxidans</name>
    <dbReference type="NCBI Taxonomy" id="485916"/>
    <lineage>
        <taxon>Bacteria</taxon>
        <taxon>Bacillati</taxon>
        <taxon>Bacillota</taxon>
        <taxon>Clostridia</taxon>
        <taxon>Eubacteriales</taxon>
        <taxon>Peptococcaceae</taxon>
        <taxon>Desulfofarcimen</taxon>
    </lineage>
</organism>
<evidence type="ECO:0000256" key="5">
    <source>
        <dbReference type="ARBA" id="ARBA00022553"/>
    </source>
</evidence>
<protein>
    <recommendedName>
        <fullName evidence="3">histidine kinase</fullName>
        <ecNumber evidence="3">2.7.13.3</ecNumber>
    </recommendedName>
</protein>
<keyword evidence="7 14" id="KW-0812">Transmembrane</keyword>
<dbReference type="GO" id="GO:0005524">
    <property type="term" value="F:ATP binding"/>
    <property type="evidence" value="ECO:0007669"/>
    <property type="project" value="UniProtKB-KW"/>
</dbReference>
<keyword evidence="4" id="KW-1003">Cell membrane</keyword>
<dbReference type="Gene3D" id="3.30.565.10">
    <property type="entry name" value="Histidine kinase-like ATPase, C-terminal domain"/>
    <property type="match status" value="1"/>
</dbReference>
<dbReference type="InterPro" id="IPR050398">
    <property type="entry name" value="HssS/ArlS-like"/>
</dbReference>
<feature type="transmembrane region" description="Helical" evidence="14">
    <location>
        <begin position="12"/>
        <end position="34"/>
    </location>
</feature>
<keyword evidence="6" id="KW-0808">Transferase</keyword>
<dbReference type="Proteomes" id="UP000002217">
    <property type="component" value="Chromosome"/>
</dbReference>
<feature type="domain" description="Histidine kinase" evidence="15">
    <location>
        <begin position="478"/>
        <end position="691"/>
    </location>
</feature>